<feature type="binding site" evidence="3">
    <location>
        <begin position="27"/>
        <end position="30"/>
    </location>
    <ligand>
        <name>substrate</name>
    </ligand>
</feature>
<keyword evidence="5" id="KW-1185">Reference proteome</keyword>
<sequence length="224" mass="24178">MMSDDKRLAALESVKYIKDGMILGLGSGSTVNWMLRALSERIKEGLRIEGIPSSKKTEKLAKELGIPLTDFSKTTKIDLAIDGADEIDGNLNLIKGGGGSLVREKVVDACADELIIIADSSKVVKQLGAFSLPVEVLPFGFEVTVANIEKLGGIPKLRRKENEIFVSDNGNYILDCSFGTIDGAQALHEKLIRLVGVVETGIFSGMADKVIVARNGEIKFLTRN</sequence>
<proteinExistence type="inferred from homology"/>
<name>A0A494YTY5_9BACI</name>
<organism evidence="4 5">
    <name type="scientific">Oceanobacillus bengalensis</name>
    <dbReference type="NCBI Taxonomy" id="1435466"/>
    <lineage>
        <taxon>Bacteria</taxon>
        <taxon>Bacillati</taxon>
        <taxon>Bacillota</taxon>
        <taxon>Bacilli</taxon>
        <taxon>Bacillales</taxon>
        <taxon>Bacillaceae</taxon>
        <taxon>Oceanobacillus</taxon>
    </lineage>
</organism>
<evidence type="ECO:0000256" key="2">
    <source>
        <dbReference type="ARBA" id="ARBA00023235"/>
    </source>
</evidence>
<dbReference type="Gene3D" id="3.30.70.260">
    <property type="match status" value="1"/>
</dbReference>
<feature type="binding site" evidence="3">
    <location>
        <position position="122"/>
    </location>
    <ligand>
        <name>substrate</name>
    </ligand>
</feature>
<comment type="caution">
    <text evidence="4">The sequence shown here is derived from an EMBL/GenBank/DDBJ whole genome shotgun (WGS) entry which is preliminary data.</text>
</comment>
<dbReference type="HAMAP" id="MF_00170">
    <property type="entry name" value="Rib_5P_isom_A"/>
    <property type="match status" value="1"/>
</dbReference>
<feature type="binding site" evidence="3">
    <location>
        <begin position="82"/>
        <end position="85"/>
    </location>
    <ligand>
        <name>substrate</name>
    </ligand>
</feature>
<dbReference type="GO" id="GO:0009052">
    <property type="term" value="P:pentose-phosphate shunt, non-oxidative branch"/>
    <property type="evidence" value="ECO:0007669"/>
    <property type="project" value="UniProtKB-UniRule"/>
</dbReference>
<dbReference type="InterPro" id="IPR004788">
    <property type="entry name" value="Ribose5P_isomerase_type_A"/>
</dbReference>
<keyword evidence="2 3" id="KW-0413">Isomerase</keyword>
<dbReference type="InterPro" id="IPR037171">
    <property type="entry name" value="NagB/RpiA_transferase-like"/>
</dbReference>
<evidence type="ECO:0000313" key="4">
    <source>
        <dbReference type="EMBL" id="RKQ13575.1"/>
    </source>
</evidence>
<dbReference type="OrthoDB" id="5870696at2"/>
<feature type="binding site" evidence="3">
    <location>
        <begin position="95"/>
        <end position="98"/>
    </location>
    <ligand>
        <name>substrate</name>
    </ligand>
</feature>
<feature type="active site" description="Proton acceptor" evidence="3">
    <location>
        <position position="104"/>
    </location>
</feature>
<comment type="catalytic activity">
    <reaction evidence="1 3">
        <text>aldehydo-D-ribose 5-phosphate = D-ribulose 5-phosphate</text>
        <dbReference type="Rhea" id="RHEA:14657"/>
        <dbReference type="ChEBI" id="CHEBI:58121"/>
        <dbReference type="ChEBI" id="CHEBI:58273"/>
        <dbReference type="EC" id="5.3.1.6"/>
    </reaction>
</comment>
<dbReference type="GO" id="GO:0005829">
    <property type="term" value="C:cytosol"/>
    <property type="evidence" value="ECO:0007669"/>
    <property type="project" value="TreeGrafter"/>
</dbReference>
<dbReference type="PANTHER" id="PTHR11934">
    <property type="entry name" value="RIBOSE-5-PHOSPHATE ISOMERASE"/>
    <property type="match status" value="1"/>
</dbReference>
<accession>A0A494YTY5</accession>
<dbReference type="Pfam" id="PF06026">
    <property type="entry name" value="Rib_5-P_isom_A"/>
    <property type="match status" value="1"/>
</dbReference>
<comment type="function">
    <text evidence="3">Catalyzes the reversible conversion of ribose-5-phosphate to ribulose 5-phosphate.</text>
</comment>
<dbReference type="AlphaFoldDB" id="A0A494YTY5"/>
<evidence type="ECO:0000256" key="3">
    <source>
        <dbReference type="HAMAP-Rule" id="MF_00170"/>
    </source>
</evidence>
<dbReference type="PANTHER" id="PTHR11934:SF0">
    <property type="entry name" value="RIBOSE-5-PHOSPHATE ISOMERASE"/>
    <property type="match status" value="1"/>
</dbReference>
<comment type="subunit">
    <text evidence="3">Homodimer.</text>
</comment>
<dbReference type="UniPathway" id="UPA00115">
    <property type="reaction ID" value="UER00412"/>
</dbReference>
<comment type="similarity">
    <text evidence="3">Belongs to the ribose 5-phosphate isomerase family.</text>
</comment>
<dbReference type="GO" id="GO:0004751">
    <property type="term" value="F:ribose-5-phosphate isomerase activity"/>
    <property type="evidence" value="ECO:0007669"/>
    <property type="project" value="UniProtKB-UniRule"/>
</dbReference>
<dbReference type="EMBL" id="RBZO01000029">
    <property type="protein sequence ID" value="RKQ13575.1"/>
    <property type="molecule type" value="Genomic_DNA"/>
</dbReference>
<dbReference type="NCBIfam" id="TIGR00021">
    <property type="entry name" value="rpiA"/>
    <property type="match status" value="1"/>
</dbReference>
<dbReference type="EC" id="5.3.1.6" evidence="3"/>
<comment type="pathway">
    <text evidence="3">Carbohydrate degradation; pentose phosphate pathway; D-ribose 5-phosphate from D-ribulose 5-phosphate (non-oxidative stage): step 1/1.</text>
</comment>
<dbReference type="Proteomes" id="UP000281813">
    <property type="component" value="Unassembled WGS sequence"/>
</dbReference>
<protein>
    <recommendedName>
        <fullName evidence="3">Ribose-5-phosphate isomerase A</fullName>
        <ecNumber evidence="3">5.3.1.6</ecNumber>
    </recommendedName>
    <alternativeName>
        <fullName evidence="3">Phosphoriboisomerase A</fullName>
        <shortName evidence="3">PRI</shortName>
    </alternativeName>
</protein>
<dbReference type="Gene3D" id="3.40.50.1360">
    <property type="match status" value="1"/>
</dbReference>
<gene>
    <name evidence="3 4" type="primary">rpiA</name>
    <name evidence="4" type="ORF">D8M05_15915</name>
</gene>
<evidence type="ECO:0000313" key="5">
    <source>
        <dbReference type="Proteomes" id="UP000281813"/>
    </source>
</evidence>
<dbReference type="CDD" id="cd01398">
    <property type="entry name" value="RPI_A"/>
    <property type="match status" value="1"/>
</dbReference>
<dbReference type="FunFam" id="3.40.50.1360:FF:000001">
    <property type="entry name" value="Ribose-5-phosphate isomerase A"/>
    <property type="match status" value="1"/>
</dbReference>
<dbReference type="NCBIfam" id="NF001924">
    <property type="entry name" value="PRK00702.1"/>
    <property type="match status" value="1"/>
</dbReference>
<dbReference type="InterPro" id="IPR020672">
    <property type="entry name" value="Ribose5P_isomerase_typA_subgr"/>
</dbReference>
<reference evidence="4 5" key="1">
    <citation type="journal article" date="2015" name="Antonie Van Leeuwenhoek">
        <title>Oceanobacillus bengalensis sp. nov., a bacterium isolated from seawater of the Bay of Bengal.</title>
        <authorList>
            <person name="Yongchang O."/>
            <person name="Xiang W."/>
            <person name="Wang G."/>
        </authorList>
    </citation>
    <scope>NUCLEOTIDE SEQUENCE [LARGE SCALE GENOMIC DNA]</scope>
    <source>
        <strain evidence="4 5">MCCC 1K00260</strain>
    </source>
</reference>
<evidence type="ECO:0000256" key="1">
    <source>
        <dbReference type="ARBA" id="ARBA00001713"/>
    </source>
</evidence>
<dbReference type="SUPFAM" id="SSF100950">
    <property type="entry name" value="NagB/RpiA/CoA transferase-like"/>
    <property type="match status" value="1"/>
</dbReference>
<dbReference type="GO" id="GO:0006014">
    <property type="term" value="P:D-ribose metabolic process"/>
    <property type="evidence" value="ECO:0007669"/>
    <property type="project" value="TreeGrafter"/>
</dbReference>
<dbReference type="SUPFAM" id="SSF75445">
    <property type="entry name" value="D-ribose-5-phosphate isomerase (RpiA), lid domain"/>
    <property type="match status" value="1"/>
</dbReference>